<comment type="cofactor">
    <cofactor evidence="1 6">
        <name>FAD</name>
        <dbReference type="ChEBI" id="CHEBI:57692"/>
    </cofactor>
</comment>
<keyword evidence="7" id="KW-0472">Membrane</keyword>
<dbReference type="OrthoDB" id="269227at2759"/>
<feature type="binding site" evidence="6">
    <location>
        <position position="306"/>
    </location>
    <ligand>
        <name>FAD</name>
        <dbReference type="ChEBI" id="CHEBI:57692"/>
    </ligand>
</feature>
<dbReference type="InterPro" id="IPR007867">
    <property type="entry name" value="GMC_OxRtase_C"/>
</dbReference>
<keyword evidence="10" id="KW-1185">Reference proteome</keyword>
<evidence type="ECO:0000256" key="6">
    <source>
        <dbReference type="PIRSR" id="PIRSR000137-2"/>
    </source>
</evidence>
<evidence type="ECO:0000259" key="8">
    <source>
        <dbReference type="PROSITE" id="PS00624"/>
    </source>
</evidence>
<proteinExistence type="inferred from homology"/>
<dbReference type="InterPro" id="IPR000172">
    <property type="entry name" value="GMC_OxRdtase_N"/>
</dbReference>
<comment type="caution">
    <text evidence="9">The sequence shown here is derived from an EMBL/GenBank/DDBJ whole genome shotgun (WGS) entry which is preliminary data.</text>
</comment>
<feature type="transmembrane region" description="Helical" evidence="7">
    <location>
        <begin position="12"/>
        <end position="31"/>
    </location>
</feature>
<keyword evidence="7" id="KW-0812">Transmembrane</keyword>
<evidence type="ECO:0000256" key="7">
    <source>
        <dbReference type="SAM" id="Phobius"/>
    </source>
</evidence>
<dbReference type="Pfam" id="PF05199">
    <property type="entry name" value="GMC_oxred_C"/>
    <property type="match status" value="1"/>
</dbReference>
<dbReference type="InterPro" id="IPR012132">
    <property type="entry name" value="GMC_OxRdtase"/>
</dbReference>
<evidence type="ECO:0000256" key="5">
    <source>
        <dbReference type="PIRSR" id="PIRSR000137-1"/>
    </source>
</evidence>
<keyword evidence="7" id="KW-1133">Transmembrane helix</keyword>
<dbReference type="PANTHER" id="PTHR11552:SF147">
    <property type="entry name" value="CHOLINE DEHYDROGENASE, MITOCHONDRIAL"/>
    <property type="match status" value="1"/>
</dbReference>
<feature type="active site" description="Proton donor" evidence="5">
    <location>
        <position position="586"/>
    </location>
</feature>
<gene>
    <name evidence="9" type="ORF">EJ08DRAFT_683444</name>
</gene>
<protein>
    <submittedName>
        <fullName evidence="9">Alcohol oxidase</fullName>
    </submittedName>
</protein>
<evidence type="ECO:0000256" key="1">
    <source>
        <dbReference type="ARBA" id="ARBA00001974"/>
    </source>
</evidence>
<sequence length="648" mass="71211">MSSYLPSSRRELKIPHLIGAAVISITVLWTLKALLRQFIKTIWPAALPGNRNTASLATARAKSTSSPSTKDLEDVREYDYIIIGTGTAGCVLASRLTEDPSTTVLAIEAGDSDAKQLFSRIPAGVTKLWHSPILDWRFYTTPQPHCNNRKLKWPRGKMIGGCSSNNAMMYNKGAPGDYDEWERLGNKGWSYKNMYPYLKKAEKFHQPPEGDIRRLPEEDYAQHGQDGVWSVRYPVQAEVTTVFPDACDEVGIPKVADINTERGMLGATAVQTFIDMKGQRSSAAVAYLRADVVQRPNLKIASGQVVTKTIFDTSGPKPRAMGVEMASSKLSPIRYLARAKEEVLVCAGAIGTPHLLKLSGIGAKEELEQYDIPLVKELPGVGENLMDHMAFHGVTFKTDPTYSIHFLQDPIKNVPAIIQWLRDGTGPMAGQASDSFAFLRACDREDAPASVRANDRASDKDSPDMELIAMSLCFSQHGKWVAPQDFGYGALSAVCLRPESKGTVKLVSGDIFDAPLIDPNALSTDYDIDMLLYGAKLCARIVRSEPYKKYFKGWYSDGPYHPIDWDNTTDEEIKAHIRKSCETLYHPMGTAKMGSGSDAVVDDELRVHGIDGLRVVDASIFPTALACHPCAPVIGIAERAVDLIRGRA</sequence>
<evidence type="ECO:0000313" key="10">
    <source>
        <dbReference type="Proteomes" id="UP000800235"/>
    </source>
</evidence>
<reference evidence="9" key="1">
    <citation type="journal article" date="2020" name="Stud. Mycol.">
        <title>101 Dothideomycetes genomes: a test case for predicting lifestyles and emergence of pathogens.</title>
        <authorList>
            <person name="Haridas S."/>
            <person name="Albert R."/>
            <person name="Binder M."/>
            <person name="Bloem J."/>
            <person name="Labutti K."/>
            <person name="Salamov A."/>
            <person name="Andreopoulos B."/>
            <person name="Baker S."/>
            <person name="Barry K."/>
            <person name="Bills G."/>
            <person name="Bluhm B."/>
            <person name="Cannon C."/>
            <person name="Castanera R."/>
            <person name="Culley D."/>
            <person name="Daum C."/>
            <person name="Ezra D."/>
            <person name="Gonzalez J."/>
            <person name="Henrissat B."/>
            <person name="Kuo A."/>
            <person name="Liang C."/>
            <person name="Lipzen A."/>
            <person name="Lutzoni F."/>
            <person name="Magnuson J."/>
            <person name="Mondo S."/>
            <person name="Nolan M."/>
            <person name="Ohm R."/>
            <person name="Pangilinan J."/>
            <person name="Park H.-J."/>
            <person name="Ramirez L."/>
            <person name="Alfaro M."/>
            <person name="Sun H."/>
            <person name="Tritt A."/>
            <person name="Yoshinaga Y."/>
            <person name="Zwiers L.-H."/>
            <person name="Turgeon B."/>
            <person name="Goodwin S."/>
            <person name="Spatafora J."/>
            <person name="Crous P."/>
            <person name="Grigoriev I."/>
        </authorList>
    </citation>
    <scope>NUCLEOTIDE SEQUENCE</scope>
    <source>
        <strain evidence="9">CBS 130266</strain>
    </source>
</reference>
<keyword evidence="4 6" id="KW-0274">FAD</keyword>
<dbReference type="Pfam" id="PF00732">
    <property type="entry name" value="GMC_oxred_N"/>
    <property type="match status" value="1"/>
</dbReference>
<dbReference type="SUPFAM" id="SSF54373">
    <property type="entry name" value="FAD-linked reductases, C-terminal domain"/>
    <property type="match status" value="1"/>
</dbReference>
<dbReference type="PIRSF" id="PIRSF000137">
    <property type="entry name" value="Alcohol_oxidase"/>
    <property type="match status" value="1"/>
</dbReference>
<dbReference type="InterPro" id="IPR036188">
    <property type="entry name" value="FAD/NAD-bd_sf"/>
</dbReference>
<dbReference type="SUPFAM" id="SSF51905">
    <property type="entry name" value="FAD/NAD(P)-binding domain"/>
    <property type="match status" value="1"/>
</dbReference>
<evidence type="ECO:0000256" key="4">
    <source>
        <dbReference type="ARBA" id="ARBA00022827"/>
    </source>
</evidence>
<feature type="active site" description="Proton acceptor" evidence="5">
    <location>
        <position position="628"/>
    </location>
</feature>
<evidence type="ECO:0000256" key="2">
    <source>
        <dbReference type="ARBA" id="ARBA00010790"/>
    </source>
</evidence>
<dbReference type="PANTHER" id="PTHR11552">
    <property type="entry name" value="GLUCOSE-METHANOL-CHOLINE GMC OXIDOREDUCTASE"/>
    <property type="match status" value="1"/>
</dbReference>
<dbReference type="AlphaFoldDB" id="A0A9P4NFW1"/>
<name>A0A9P4NFW1_9PEZI</name>
<dbReference type="EMBL" id="MU007113">
    <property type="protein sequence ID" value="KAF2420130.1"/>
    <property type="molecule type" value="Genomic_DNA"/>
</dbReference>
<accession>A0A9P4NFW1</accession>
<dbReference type="PROSITE" id="PS00624">
    <property type="entry name" value="GMC_OXRED_2"/>
    <property type="match status" value="1"/>
</dbReference>
<feature type="domain" description="Glucose-methanol-choline oxidoreductase N-terminal" evidence="8">
    <location>
        <begin position="348"/>
        <end position="362"/>
    </location>
</feature>
<dbReference type="Gene3D" id="3.30.560.10">
    <property type="entry name" value="Glucose Oxidase, domain 3"/>
    <property type="match status" value="1"/>
</dbReference>
<dbReference type="Proteomes" id="UP000800235">
    <property type="component" value="Unassembled WGS sequence"/>
</dbReference>
<organism evidence="9 10">
    <name type="scientific">Tothia fuscella</name>
    <dbReference type="NCBI Taxonomy" id="1048955"/>
    <lineage>
        <taxon>Eukaryota</taxon>
        <taxon>Fungi</taxon>
        <taxon>Dikarya</taxon>
        <taxon>Ascomycota</taxon>
        <taxon>Pezizomycotina</taxon>
        <taxon>Dothideomycetes</taxon>
        <taxon>Pleosporomycetidae</taxon>
        <taxon>Venturiales</taxon>
        <taxon>Cylindrosympodiaceae</taxon>
        <taxon>Tothia</taxon>
    </lineage>
</organism>
<evidence type="ECO:0000256" key="3">
    <source>
        <dbReference type="ARBA" id="ARBA00022630"/>
    </source>
</evidence>
<comment type="similarity">
    <text evidence="2">Belongs to the GMC oxidoreductase family.</text>
</comment>
<dbReference type="GO" id="GO:0016614">
    <property type="term" value="F:oxidoreductase activity, acting on CH-OH group of donors"/>
    <property type="evidence" value="ECO:0007669"/>
    <property type="project" value="InterPro"/>
</dbReference>
<evidence type="ECO:0000313" key="9">
    <source>
        <dbReference type="EMBL" id="KAF2420130.1"/>
    </source>
</evidence>
<dbReference type="Gene3D" id="3.50.50.60">
    <property type="entry name" value="FAD/NAD(P)-binding domain"/>
    <property type="match status" value="1"/>
</dbReference>
<keyword evidence="3" id="KW-0285">Flavoprotein</keyword>
<dbReference type="GO" id="GO:0050660">
    <property type="term" value="F:flavin adenine dinucleotide binding"/>
    <property type="evidence" value="ECO:0007669"/>
    <property type="project" value="InterPro"/>
</dbReference>